<organism evidence="1 2">
    <name type="scientific">Carnobacterium maltaromaticum</name>
    <name type="common">Carnobacterium piscicola</name>
    <dbReference type="NCBI Taxonomy" id="2751"/>
    <lineage>
        <taxon>Bacteria</taxon>
        <taxon>Bacillati</taxon>
        <taxon>Bacillota</taxon>
        <taxon>Bacilli</taxon>
        <taxon>Lactobacillales</taxon>
        <taxon>Carnobacteriaceae</taxon>
        <taxon>Carnobacterium</taxon>
    </lineage>
</organism>
<name>A0AAW9K9U0_CARML</name>
<sequence length="59" mass="7098">MKKICLFEYLPKLEYLTIRDNLIQLDVFLDQLPETIKEISCRDNYFSGYEEKYPGLTFV</sequence>
<evidence type="ECO:0008006" key="3">
    <source>
        <dbReference type="Google" id="ProtNLM"/>
    </source>
</evidence>
<proteinExistence type="predicted"/>
<gene>
    <name evidence="1" type="ORF">RAK27_17065</name>
</gene>
<evidence type="ECO:0000313" key="1">
    <source>
        <dbReference type="EMBL" id="MDZ5760352.1"/>
    </source>
</evidence>
<dbReference type="AlphaFoldDB" id="A0AAW9K9U0"/>
<comment type="caution">
    <text evidence="1">The sequence shown here is derived from an EMBL/GenBank/DDBJ whole genome shotgun (WGS) entry which is preliminary data.</text>
</comment>
<protein>
    <recommendedName>
        <fullName evidence="3">Leucine-rich repeat domain-containing protein</fullName>
    </recommendedName>
</protein>
<accession>A0AAW9K9U0</accession>
<reference evidence="1" key="1">
    <citation type="submission" date="2023-08" db="EMBL/GenBank/DDBJ databases">
        <title>Genomic characterization of piscicolin 126 produced by Carnobacterium maltaromaticum CM22 strain isolated from salmon (Salmo salar).</title>
        <authorList>
            <person name="Gonzalez-Gragera E."/>
            <person name="Garcia-Lopez J.D."/>
            <person name="Teso-Perez C."/>
            <person name="Gimenez-Hernandez I."/>
            <person name="Peralta-Sanchez J.M."/>
            <person name="Valdivia E."/>
            <person name="Montalban-Lopez M."/>
            <person name="Martin-Platero A.M."/>
            <person name="Banos A."/>
            <person name="Martinez-Bueno M."/>
        </authorList>
    </citation>
    <scope>NUCLEOTIDE SEQUENCE</scope>
    <source>
        <strain evidence="1">CM22</strain>
    </source>
</reference>
<dbReference type="Proteomes" id="UP001290462">
    <property type="component" value="Unassembled WGS sequence"/>
</dbReference>
<evidence type="ECO:0000313" key="2">
    <source>
        <dbReference type="Proteomes" id="UP001290462"/>
    </source>
</evidence>
<dbReference type="EMBL" id="JAVBVO010000005">
    <property type="protein sequence ID" value="MDZ5760352.1"/>
    <property type="molecule type" value="Genomic_DNA"/>
</dbReference>